<dbReference type="AlphaFoldDB" id="A0A176VDI2"/>
<accession>A0A176VDI2</accession>
<protein>
    <submittedName>
        <fullName evidence="2">Uncharacterized protein</fullName>
    </submittedName>
</protein>
<evidence type="ECO:0000313" key="2">
    <source>
        <dbReference type="EMBL" id="OAE18860.1"/>
    </source>
</evidence>
<name>A0A176VDI2_MARPO</name>
<feature type="region of interest" description="Disordered" evidence="1">
    <location>
        <begin position="140"/>
        <end position="186"/>
    </location>
</feature>
<dbReference type="EMBL" id="LVLJ01003993">
    <property type="protein sequence ID" value="OAE18860.1"/>
    <property type="molecule type" value="Genomic_DNA"/>
</dbReference>
<feature type="region of interest" description="Disordered" evidence="1">
    <location>
        <begin position="1"/>
        <end position="44"/>
    </location>
</feature>
<gene>
    <name evidence="2" type="ORF">AXG93_4606s1020</name>
</gene>
<evidence type="ECO:0000256" key="1">
    <source>
        <dbReference type="SAM" id="MobiDB-lite"/>
    </source>
</evidence>
<feature type="compositionally biased region" description="Polar residues" evidence="1">
    <location>
        <begin position="171"/>
        <end position="180"/>
    </location>
</feature>
<reference evidence="2" key="1">
    <citation type="submission" date="2016-03" db="EMBL/GenBank/DDBJ databases">
        <title>Mechanisms controlling the formation of the plant cell surface in tip-growing cells are functionally conserved among land plants.</title>
        <authorList>
            <person name="Honkanen S."/>
            <person name="Jones V.A."/>
            <person name="Morieri G."/>
            <person name="Champion C."/>
            <person name="Hetherington A.J."/>
            <person name="Kelly S."/>
            <person name="Saint-Marcoux D."/>
            <person name="Proust H."/>
            <person name="Prescott H."/>
            <person name="Dolan L."/>
        </authorList>
    </citation>
    <scope>NUCLEOTIDE SEQUENCE [LARGE SCALE GENOMIC DNA]</scope>
    <source>
        <tissue evidence="2">Whole gametophyte</tissue>
    </source>
</reference>
<dbReference type="Proteomes" id="UP000077202">
    <property type="component" value="Unassembled WGS sequence"/>
</dbReference>
<feature type="compositionally biased region" description="Basic and acidic residues" evidence="1">
    <location>
        <begin position="18"/>
        <end position="44"/>
    </location>
</feature>
<proteinExistence type="predicted"/>
<comment type="caution">
    <text evidence="2">The sequence shown here is derived from an EMBL/GenBank/DDBJ whole genome shotgun (WGS) entry which is preliminary data.</text>
</comment>
<evidence type="ECO:0000313" key="3">
    <source>
        <dbReference type="Proteomes" id="UP000077202"/>
    </source>
</evidence>
<organism evidence="2 3">
    <name type="scientific">Marchantia polymorpha subsp. ruderalis</name>
    <dbReference type="NCBI Taxonomy" id="1480154"/>
    <lineage>
        <taxon>Eukaryota</taxon>
        <taxon>Viridiplantae</taxon>
        <taxon>Streptophyta</taxon>
        <taxon>Embryophyta</taxon>
        <taxon>Marchantiophyta</taxon>
        <taxon>Marchantiopsida</taxon>
        <taxon>Marchantiidae</taxon>
        <taxon>Marchantiales</taxon>
        <taxon>Marchantiaceae</taxon>
        <taxon>Marchantia</taxon>
    </lineage>
</organism>
<keyword evidence="3" id="KW-1185">Reference proteome</keyword>
<sequence>MITAEDVSERRVMRRSRPSLEERSRSLEKTDIPEPKTSEEHAKKLTLSEEILEQIVEQTEGTVVESSKILSAHVSLGTEKSEDKKRSSTEEPKEVLVAFVNFFRESVVPLLKYLDGKQEKYTVLEEAGFYVEMLRNRTRSKRAASMKTAEDVERVAGKSAAATAGLGEGNELQSSLTEPSQGEGAS</sequence>